<dbReference type="Gene3D" id="1.10.760.10">
    <property type="entry name" value="Cytochrome c-like domain"/>
    <property type="match status" value="1"/>
</dbReference>
<feature type="domain" description="Cytochrome c" evidence="7">
    <location>
        <begin position="570"/>
        <end position="677"/>
    </location>
</feature>
<comment type="caution">
    <text evidence="8">The sequence shown here is derived from an EMBL/GenBank/DDBJ whole genome shotgun (WGS) entry which is preliminary data.</text>
</comment>
<dbReference type="PROSITE" id="PS50835">
    <property type="entry name" value="IG_LIKE"/>
    <property type="match status" value="2"/>
</dbReference>
<dbReference type="InterPro" id="IPR015943">
    <property type="entry name" value="WD40/YVTN_repeat-like_dom_sf"/>
</dbReference>
<dbReference type="Proteomes" id="UP000534294">
    <property type="component" value="Unassembled WGS sequence"/>
</dbReference>
<dbReference type="GO" id="GO:0020037">
    <property type="term" value="F:heme binding"/>
    <property type="evidence" value="ECO:0007669"/>
    <property type="project" value="InterPro"/>
</dbReference>
<organism evidence="8 9">
    <name type="scientific">Prosthecobacter dejongeii</name>
    <dbReference type="NCBI Taxonomy" id="48465"/>
    <lineage>
        <taxon>Bacteria</taxon>
        <taxon>Pseudomonadati</taxon>
        <taxon>Verrucomicrobiota</taxon>
        <taxon>Verrucomicrobiia</taxon>
        <taxon>Verrucomicrobiales</taxon>
        <taxon>Verrucomicrobiaceae</taxon>
        <taxon>Prosthecobacter</taxon>
    </lineage>
</organism>
<evidence type="ECO:0000256" key="1">
    <source>
        <dbReference type="ARBA" id="ARBA00022617"/>
    </source>
</evidence>
<evidence type="ECO:0000256" key="4">
    <source>
        <dbReference type="PROSITE-ProRule" id="PRU00433"/>
    </source>
</evidence>
<dbReference type="PANTHER" id="PTHR47197">
    <property type="entry name" value="PROTEIN NIRF"/>
    <property type="match status" value="1"/>
</dbReference>
<dbReference type="InterPro" id="IPR009056">
    <property type="entry name" value="Cyt_c-like_dom"/>
</dbReference>
<dbReference type="PANTHER" id="PTHR47197:SF3">
    <property type="entry name" value="DIHYDRO-HEME D1 DEHYDROGENASE"/>
    <property type="match status" value="1"/>
</dbReference>
<dbReference type="GO" id="GO:0005509">
    <property type="term" value="F:calcium ion binding"/>
    <property type="evidence" value="ECO:0007669"/>
    <property type="project" value="InterPro"/>
</dbReference>
<proteinExistence type="predicted"/>
<evidence type="ECO:0000256" key="2">
    <source>
        <dbReference type="ARBA" id="ARBA00022723"/>
    </source>
</evidence>
<keyword evidence="5" id="KW-0732">Signal</keyword>
<dbReference type="SUPFAM" id="SSF49313">
    <property type="entry name" value="Cadherin-like"/>
    <property type="match status" value="1"/>
</dbReference>
<dbReference type="Pfam" id="PF13927">
    <property type="entry name" value="Ig_3"/>
    <property type="match status" value="2"/>
</dbReference>
<dbReference type="PROSITE" id="PS51007">
    <property type="entry name" value="CYTC"/>
    <property type="match status" value="2"/>
</dbReference>
<keyword evidence="3 4" id="KW-0408">Iron</keyword>
<dbReference type="SUPFAM" id="SSF50969">
    <property type="entry name" value="YVTN repeat-like/Quinoprotein amine dehydrogenase"/>
    <property type="match status" value="1"/>
</dbReference>
<dbReference type="EMBL" id="JACHIF010000012">
    <property type="protein sequence ID" value="MBB5040170.1"/>
    <property type="molecule type" value="Genomic_DNA"/>
</dbReference>
<evidence type="ECO:0000313" key="9">
    <source>
        <dbReference type="Proteomes" id="UP000534294"/>
    </source>
</evidence>
<dbReference type="Pfam" id="PF05345">
    <property type="entry name" value="He_PIG"/>
    <property type="match status" value="1"/>
</dbReference>
<accession>A0A7W7YQC0</accession>
<evidence type="ECO:0000313" key="8">
    <source>
        <dbReference type="EMBL" id="MBB5040170.1"/>
    </source>
</evidence>
<dbReference type="InterPro" id="IPR051200">
    <property type="entry name" value="Host-pathogen_enzymatic-act"/>
</dbReference>
<dbReference type="GO" id="GO:0016020">
    <property type="term" value="C:membrane"/>
    <property type="evidence" value="ECO:0007669"/>
    <property type="project" value="InterPro"/>
</dbReference>
<keyword evidence="2 4" id="KW-0479">Metal-binding</keyword>
<evidence type="ECO:0000259" key="7">
    <source>
        <dbReference type="PROSITE" id="PS51007"/>
    </source>
</evidence>
<dbReference type="InterPro" id="IPR007110">
    <property type="entry name" value="Ig-like_dom"/>
</dbReference>
<dbReference type="SMART" id="SM00409">
    <property type="entry name" value="IG"/>
    <property type="match status" value="2"/>
</dbReference>
<dbReference type="InterPro" id="IPR036909">
    <property type="entry name" value="Cyt_c-like_dom_sf"/>
</dbReference>
<dbReference type="Gene3D" id="2.130.10.10">
    <property type="entry name" value="YVTN repeat-like/Quinoprotein amine dehydrogenase"/>
    <property type="match status" value="2"/>
</dbReference>
<dbReference type="InterPro" id="IPR013783">
    <property type="entry name" value="Ig-like_fold"/>
</dbReference>
<protein>
    <submittedName>
        <fullName evidence="8">6-phosphogluconolactonase (Cycloisomerase 2 family)</fullName>
    </submittedName>
</protein>
<dbReference type="SUPFAM" id="SSF46626">
    <property type="entry name" value="Cytochrome c"/>
    <property type="match status" value="2"/>
</dbReference>
<keyword evidence="8" id="KW-0413">Isomerase</keyword>
<dbReference type="InterPro" id="IPR019405">
    <property type="entry name" value="Lactonase_7-beta_prop"/>
</dbReference>
<evidence type="ECO:0000256" key="3">
    <source>
        <dbReference type="ARBA" id="ARBA00023004"/>
    </source>
</evidence>
<keyword evidence="9" id="KW-1185">Reference proteome</keyword>
<feature type="signal peptide" evidence="5">
    <location>
        <begin position="1"/>
        <end position="24"/>
    </location>
</feature>
<dbReference type="InterPro" id="IPR011044">
    <property type="entry name" value="Quino_amine_DH_bsu"/>
</dbReference>
<feature type="domain" description="Ig-like" evidence="6">
    <location>
        <begin position="888"/>
        <end position="967"/>
    </location>
</feature>
<name>A0A7W7YQC0_9BACT</name>
<evidence type="ECO:0000256" key="5">
    <source>
        <dbReference type="SAM" id="SignalP"/>
    </source>
</evidence>
<dbReference type="GO" id="GO:0009055">
    <property type="term" value="F:electron transfer activity"/>
    <property type="evidence" value="ECO:0007669"/>
    <property type="project" value="InterPro"/>
</dbReference>
<dbReference type="InterPro" id="IPR003599">
    <property type="entry name" value="Ig_sub"/>
</dbReference>
<feature type="domain" description="Ig-like" evidence="6">
    <location>
        <begin position="804"/>
        <end position="881"/>
    </location>
</feature>
<dbReference type="SUPFAM" id="SSF48726">
    <property type="entry name" value="Immunoglobulin"/>
    <property type="match status" value="2"/>
</dbReference>
<dbReference type="InterPro" id="IPR036179">
    <property type="entry name" value="Ig-like_dom_sf"/>
</dbReference>
<feature type="domain" description="Cytochrome c" evidence="7">
    <location>
        <begin position="423"/>
        <end position="550"/>
    </location>
</feature>
<dbReference type="Gene3D" id="2.60.40.10">
    <property type="entry name" value="Immunoglobulins"/>
    <property type="match status" value="3"/>
</dbReference>
<dbReference type="InterPro" id="IPR015919">
    <property type="entry name" value="Cadherin-like_sf"/>
</dbReference>
<sequence length="1444" mass="151921">MKFPFLRSLLSLAFCVWMPAFTQAAFEHAEARHTHPICLTPDGTRLLAVDSINARLSVFDVTGAGVPVRVAEIPTGLEPVSVRARTNDEVWVVNELSDSVSVISLTQGAVLATLSAADEPADVVFAQGKAFVTCARNNSMRIFDVTTRQLVATVPLEGLYPRALTTSADGSKVYAAFLDSGNGTTILPKGAAPAQPVPQNPNLPAPPQTALIVPANDPRVSHFTLDHDVVEIDAVTHSILGYASGVGTTLFDLAFRPGSGDLWVGNTEALNLVRFEPNLRGHFAENRVTRIAAGTGVVMAFDLNPGIDYQTLPNAAAQATALAQPAALVFSGDGSVLWIAAFASDRIAKVNAEDASVQSRVDLRIGADTSSAAMRGPRGLALDEAGQRLFVLNKLSHTISVVSTATLAVVNELPIAAFNPMPAAVKAGQGYLFDARLSGNGTVSCGTCHFDADRDGLAWDLGDPGGQMMTVLGANLSVHDNAPRPRVMHPMKGPMTTQTLRGMQGGAPFHWRGDRATIAAFNPTFDLLMGGQQIDEEDMADLTKYLESIVNHPNPNRNNDRSLPTAFGNGNPVMGRDLYNNHTKSHCAVCHLLPKGTDNNIDLPQEVGASQPLKTPPLRTLYQRMFYNPRAGAESLSGFGMLHDGSGFVLPIVHPYVLDNLDLAELRHVTAFLQCFDTGVAPAVGMSTTVNVSNRNQTSVTTVLNLLEARAAVDPADCDLIVRGKVGGLEKVYQFSPGPKTYRSEKASEGSLTRSALLSLLEGSDSVSFLGTLPGAGPRLSVDEDEDGFLNGDDPNPGLKDGLPTITQEPVDRAVPPGANVSLTVQAEGLGLNYQWYKGTQPIPTGKEATLTLTAVTTADAGNYSVQVQNASGNRTSRVVKLEVYPAPLITAHPLSITVKEGQSATFTVTATGSGLTYQWHRGTAPVGGATTRTLVLNGVSAADIGTYNVVVSNGAGSDTSEEATLSVQLKPVMNPLDLASAIIGQDYFETVSATQQPTRFTITGLPPGLKYDASTGVISGRPTVSKRYLVKATATNAAGTGPQVSQELTVEPFPAQLIGTYDGILPRNLGMNGLLGGRLKLTVAKTGAYSGSLSLGLVTYALKGALKVLPDEDPTHELFVKRKGKSDLKVTLSLGRESRMVTGEVEEEGTTLPLAARLPDVELSRYTGNYTLALNLSEGDQGQPHIPQGHSHGAFKVSTKGAASGVIFLADGTKMTFAAPIAEGGHLPFHSLLYAKTGSAQGLLKLGADVMHRLAVGSEVSWFKQTQARFSRLYPQTFGPLNLGVIGGIYTIPSTTQIAMNLEAGAGNARLVFARGGAPDAATRLNLEALEIQPGSPAKLVFPASNPGLVKLTVTPGKGTAFTAGGTGVFKGSFSLSDVDTSLPSNKLLKRAATFSGSFVDDGTSVKGYGFFILAQMPTAEPKTTATTSPQLSGSVLLEAASP</sequence>
<keyword evidence="1 4" id="KW-0349">Heme</keyword>
<dbReference type="Pfam" id="PF10282">
    <property type="entry name" value="Lactonase"/>
    <property type="match status" value="1"/>
</dbReference>
<gene>
    <name evidence="8" type="ORF">HNQ64_004451</name>
</gene>
<evidence type="ECO:0000259" key="6">
    <source>
        <dbReference type="PROSITE" id="PS50835"/>
    </source>
</evidence>
<feature type="chain" id="PRO_5030518451" evidence="5">
    <location>
        <begin position="25"/>
        <end position="1444"/>
    </location>
</feature>
<reference evidence="8 9" key="1">
    <citation type="submission" date="2020-08" db="EMBL/GenBank/DDBJ databases">
        <title>Genomic Encyclopedia of Type Strains, Phase IV (KMG-IV): sequencing the most valuable type-strain genomes for metagenomic binning, comparative biology and taxonomic classification.</title>
        <authorList>
            <person name="Goeker M."/>
        </authorList>
    </citation>
    <scope>NUCLEOTIDE SEQUENCE [LARGE SCALE GENOMIC DNA]</scope>
    <source>
        <strain evidence="8 9">DSM 12251</strain>
    </source>
</reference>
<dbReference type="RefSeq" id="WP_184212708.1">
    <property type="nucleotide sequence ID" value="NZ_JACHIF010000012.1"/>
</dbReference>
<dbReference type="GO" id="GO:0016853">
    <property type="term" value="F:isomerase activity"/>
    <property type="evidence" value="ECO:0007669"/>
    <property type="project" value="UniProtKB-KW"/>
</dbReference>